<dbReference type="AlphaFoldDB" id="A0A392M613"/>
<keyword evidence="2" id="KW-1185">Reference proteome</keyword>
<dbReference type="EMBL" id="LXQA010004199">
    <property type="protein sequence ID" value="MCH82796.1"/>
    <property type="molecule type" value="Genomic_DNA"/>
</dbReference>
<keyword evidence="1" id="KW-0378">Hydrolase</keyword>
<organism evidence="1 2">
    <name type="scientific">Trifolium medium</name>
    <dbReference type="NCBI Taxonomy" id="97028"/>
    <lineage>
        <taxon>Eukaryota</taxon>
        <taxon>Viridiplantae</taxon>
        <taxon>Streptophyta</taxon>
        <taxon>Embryophyta</taxon>
        <taxon>Tracheophyta</taxon>
        <taxon>Spermatophyta</taxon>
        <taxon>Magnoliopsida</taxon>
        <taxon>eudicotyledons</taxon>
        <taxon>Gunneridae</taxon>
        <taxon>Pentapetalae</taxon>
        <taxon>rosids</taxon>
        <taxon>fabids</taxon>
        <taxon>Fabales</taxon>
        <taxon>Fabaceae</taxon>
        <taxon>Papilionoideae</taxon>
        <taxon>50 kb inversion clade</taxon>
        <taxon>NPAAA clade</taxon>
        <taxon>Hologalegina</taxon>
        <taxon>IRL clade</taxon>
        <taxon>Trifolieae</taxon>
        <taxon>Trifolium</taxon>
    </lineage>
</organism>
<keyword evidence="1" id="KW-0645">Protease</keyword>
<dbReference type="Proteomes" id="UP000265520">
    <property type="component" value="Unassembled WGS sequence"/>
</dbReference>
<dbReference type="GO" id="GO:0008233">
    <property type="term" value="F:peptidase activity"/>
    <property type="evidence" value="ECO:0007669"/>
    <property type="project" value="UniProtKB-KW"/>
</dbReference>
<gene>
    <name evidence="1" type="ORF">A2U01_0003608</name>
</gene>
<name>A0A392M613_9FABA</name>
<evidence type="ECO:0000313" key="1">
    <source>
        <dbReference type="EMBL" id="MCH82796.1"/>
    </source>
</evidence>
<protein>
    <submittedName>
        <fullName evidence="1">Protease 4-like</fullName>
    </submittedName>
</protein>
<dbReference type="GO" id="GO:0006508">
    <property type="term" value="P:proteolysis"/>
    <property type="evidence" value="ECO:0007669"/>
    <property type="project" value="UniProtKB-KW"/>
</dbReference>
<comment type="caution">
    <text evidence="1">The sequence shown here is derived from an EMBL/GenBank/DDBJ whole genome shotgun (WGS) entry which is preliminary data.</text>
</comment>
<reference evidence="1 2" key="1">
    <citation type="journal article" date="2018" name="Front. Plant Sci.">
        <title>Red Clover (Trifolium pratense) and Zigzag Clover (T. medium) - A Picture of Genomic Similarities and Differences.</title>
        <authorList>
            <person name="Dluhosova J."/>
            <person name="Istvanek J."/>
            <person name="Nedelnik J."/>
            <person name="Repkova J."/>
        </authorList>
    </citation>
    <scope>NUCLEOTIDE SEQUENCE [LARGE SCALE GENOMIC DNA]</scope>
    <source>
        <strain evidence="2">cv. 10/8</strain>
        <tissue evidence="1">Leaf</tissue>
    </source>
</reference>
<accession>A0A392M613</accession>
<proteinExistence type="predicted"/>
<evidence type="ECO:0000313" key="2">
    <source>
        <dbReference type="Proteomes" id="UP000265520"/>
    </source>
</evidence>
<sequence length="147" mass="16805">MSLTRTAIHRFRYIYRTISPPPPSPITDRFQFQRFLSHPTPKPFQFHSSSYSSSSLKQEDSIIGAGDDVYPTGDFNFDPVTGFNKFTVKLKTLIALPWERIQHGSVLKIILRGQISDQLNSRFSRVLSPGPALKHKQHRLPLRASKI</sequence>